<dbReference type="InterPro" id="IPR013098">
    <property type="entry name" value="Ig_I-set"/>
</dbReference>
<dbReference type="PANTHER" id="PTHR44170">
    <property type="entry name" value="PROTEIN SIDEKICK"/>
    <property type="match status" value="1"/>
</dbReference>
<dbReference type="Pfam" id="PF07679">
    <property type="entry name" value="I-set"/>
    <property type="match status" value="1"/>
</dbReference>
<dbReference type="SUPFAM" id="SSF48726">
    <property type="entry name" value="Immunoglobulin"/>
    <property type="match status" value="2"/>
</dbReference>
<evidence type="ECO:0000256" key="2">
    <source>
        <dbReference type="ARBA" id="ARBA00023157"/>
    </source>
</evidence>
<protein>
    <recommendedName>
        <fullName evidence="3">Ig-like domain-containing protein</fullName>
    </recommendedName>
</protein>
<dbReference type="GO" id="GO:0098609">
    <property type="term" value="P:cell-cell adhesion"/>
    <property type="evidence" value="ECO:0007669"/>
    <property type="project" value="TreeGrafter"/>
</dbReference>
<sequence>MDPIPLQTHPCPSAWSRCPWCRGQGASCSSAVRPGSPQPSCPGSSRGAPWIPGQQGVPFASGPACSPCPHCSTARRAGISVWHAQKQGPSPAGSPVSPWQVGDWFPAPTPKHHCPVPASQLYSPSPHPSEMADFAESRRRAVTVEQGGAVLIACLMPPSTPPALPRLRVRGEWLEQSTDEYLILPSGNLQIASASPHHQGVYKCGAYNPVTQETRLETHGTKLAVRRECEGTGQLGGVGGLCHDWWLNCPVFCARPPSHAVEPRGLSPLRLIHPLVPQTLVVQQSNDITLECILEGSQAPQVRWTKDGQEVAMGSSHRMVLNNLLLMGVGPSDSGTYQCSASSRTGGMVTANYTIVVQGARCESILVLSSCSCKHHVSYRLMSPQQNPPP</sequence>
<dbReference type="GO" id="GO:0007399">
    <property type="term" value="P:nervous system development"/>
    <property type="evidence" value="ECO:0007669"/>
    <property type="project" value="TreeGrafter"/>
</dbReference>
<dbReference type="AlphaFoldDB" id="A0A3B3SVQ5"/>
<dbReference type="STRING" id="1676925.ENSPKIP00000034211"/>
<dbReference type="GeneTree" id="ENSGT00940000157114"/>
<feature type="domain" description="Ig-like" evidence="3">
    <location>
        <begin position="126"/>
        <end position="217"/>
    </location>
</feature>
<dbReference type="InterPro" id="IPR007110">
    <property type="entry name" value="Ig-like_dom"/>
</dbReference>
<dbReference type="PANTHER" id="PTHR44170:SF1">
    <property type="entry name" value="CELL ADHESION MOLECULE-RELATED_DOWN-REGULATED BY ONCOGENES"/>
    <property type="match status" value="1"/>
</dbReference>
<dbReference type="Proteomes" id="UP000261540">
    <property type="component" value="Unplaced"/>
</dbReference>
<name>A0A3B3SVQ5_9TELE</name>
<reference evidence="4" key="2">
    <citation type="submission" date="2025-09" db="UniProtKB">
        <authorList>
            <consortium name="Ensembl"/>
        </authorList>
    </citation>
    <scope>IDENTIFICATION</scope>
</reference>
<dbReference type="Gene3D" id="2.60.40.10">
    <property type="entry name" value="Immunoglobulins"/>
    <property type="match status" value="2"/>
</dbReference>
<dbReference type="PROSITE" id="PS50835">
    <property type="entry name" value="IG_LIKE"/>
    <property type="match status" value="2"/>
</dbReference>
<accession>A0A3B3SVQ5</accession>
<evidence type="ECO:0000313" key="5">
    <source>
        <dbReference type="Proteomes" id="UP000261540"/>
    </source>
</evidence>
<keyword evidence="2" id="KW-1015">Disulfide bond</keyword>
<dbReference type="SMART" id="SM00409">
    <property type="entry name" value="IG"/>
    <property type="match status" value="2"/>
</dbReference>
<keyword evidence="1" id="KW-0677">Repeat</keyword>
<feature type="domain" description="Ig-like" evidence="3">
    <location>
        <begin position="268"/>
        <end position="356"/>
    </location>
</feature>
<proteinExistence type="predicted"/>
<dbReference type="InterPro" id="IPR003598">
    <property type="entry name" value="Ig_sub2"/>
</dbReference>
<reference evidence="4" key="1">
    <citation type="submission" date="2025-08" db="UniProtKB">
        <authorList>
            <consortium name="Ensembl"/>
        </authorList>
    </citation>
    <scope>IDENTIFICATION</scope>
</reference>
<dbReference type="InterPro" id="IPR036179">
    <property type="entry name" value="Ig-like_dom_sf"/>
</dbReference>
<evidence type="ECO:0000259" key="3">
    <source>
        <dbReference type="PROSITE" id="PS50835"/>
    </source>
</evidence>
<dbReference type="InterPro" id="IPR013783">
    <property type="entry name" value="Ig-like_fold"/>
</dbReference>
<dbReference type="SMART" id="SM00408">
    <property type="entry name" value="IGc2"/>
    <property type="match status" value="2"/>
</dbReference>
<keyword evidence="5" id="KW-1185">Reference proteome</keyword>
<dbReference type="Ensembl" id="ENSPKIT00000015116.1">
    <property type="protein sequence ID" value="ENSPKIP00000034211.1"/>
    <property type="gene ID" value="ENSPKIG00000013629.1"/>
</dbReference>
<evidence type="ECO:0000256" key="1">
    <source>
        <dbReference type="ARBA" id="ARBA00022737"/>
    </source>
</evidence>
<dbReference type="InterPro" id="IPR003599">
    <property type="entry name" value="Ig_sub"/>
</dbReference>
<organism evidence="4 5">
    <name type="scientific">Paramormyrops kingsleyae</name>
    <dbReference type="NCBI Taxonomy" id="1676925"/>
    <lineage>
        <taxon>Eukaryota</taxon>
        <taxon>Metazoa</taxon>
        <taxon>Chordata</taxon>
        <taxon>Craniata</taxon>
        <taxon>Vertebrata</taxon>
        <taxon>Euteleostomi</taxon>
        <taxon>Actinopterygii</taxon>
        <taxon>Neopterygii</taxon>
        <taxon>Teleostei</taxon>
        <taxon>Osteoglossocephala</taxon>
        <taxon>Osteoglossomorpha</taxon>
        <taxon>Osteoglossiformes</taxon>
        <taxon>Mormyridae</taxon>
        <taxon>Paramormyrops</taxon>
    </lineage>
</organism>
<dbReference type="CDD" id="cd00096">
    <property type="entry name" value="Ig"/>
    <property type="match status" value="1"/>
</dbReference>
<evidence type="ECO:0000313" key="4">
    <source>
        <dbReference type="Ensembl" id="ENSPKIP00000034211.1"/>
    </source>
</evidence>